<accession>K1WAX6</accession>
<feature type="region of interest" description="Disordered" evidence="1">
    <location>
        <begin position="196"/>
        <end position="227"/>
    </location>
</feature>
<name>K1WAX6_MARBU</name>
<evidence type="ECO:0000256" key="1">
    <source>
        <dbReference type="SAM" id="MobiDB-lite"/>
    </source>
</evidence>
<dbReference type="EMBL" id="JH921445">
    <property type="protein sequence ID" value="EKD14445.1"/>
    <property type="molecule type" value="Genomic_DNA"/>
</dbReference>
<reference evidence="3 4" key="1">
    <citation type="journal article" date="2012" name="BMC Genomics">
        <title>Sequencing the genome of Marssonina brunnea reveals fungus-poplar co-evolution.</title>
        <authorList>
            <person name="Zhu S."/>
            <person name="Cao Y.-Z."/>
            <person name="Jiang C."/>
            <person name="Tan B.-Y."/>
            <person name="Wang Z."/>
            <person name="Feng S."/>
            <person name="Zhang L."/>
            <person name="Su X.-H."/>
            <person name="Brejova B."/>
            <person name="Vinar T."/>
            <person name="Xu M."/>
            <person name="Wang M.-X."/>
            <person name="Zhang S.-G."/>
            <person name="Huang M.-R."/>
            <person name="Wu R."/>
            <person name="Zhou Y."/>
        </authorList>
    </citation>
    <scope>NUCLEOTIDE SEQUENCE [LARGE SCALE GENOMIC DNA]</scope>
    <source>
        <strain evidence="3 4">MB_m1</strain>
    </source>
</reference>
<feature type="compositionally biased region" description="Low complexity" evidence="1">
    <location>
        <begin position="43"/>
        <end position="64"/>
    </location>
</feature>
<dbReference type="GeneID" id="18763101"/>
<dbReference type="KEGG" id="mbe:MBM_07166"/>
<protein>
    <submittedName>
        <fullName evidence="3">Uncharacterized protein</fullName>
    </submittedName>
</protein>
<dbReference type="OMA" id="YQHKESA"/>
<evidence type="ECO:0000313" key="4">
    <source>
        <dbReference type="Proteomes" id="UP000006753"/>
    </source>
</evidence>
<feature type="transmembrane region" description="Helical" evidence="2">
    <location>
        <begin position="80"/>
        <end position="107"/>
    </location>
</feature>
<evidence type="ECO:0000313" key="3">
    <source>
        <dbReference type="EMBL" id="EKD14445.1"/>
    </source>
</evidence>
<dbReference type="Proteomes" id="UP000006753">
    <property type="component" value="Unassembled WGS sequence"/>
</dbReference>
<organism evidence="3 4">
    <name type="scientific">Marssonina brunnea f. sp. multigermtubi (strain MB_m1)</name>
    <name type="common">Marssonina leaf spot fungus</name>
    <dbReference type="NCBI Taxonomy" id="1072389"/>
    <lineage>
        <taxon>Eukaryota</taxon>
        <taxon>Fungi</taxon>
        <taxon>Dikarya</taxon>
        <taxon>Ascomycota</taxon>
        <taxon>Pezizomycotina</taxon>
        <taxon>Leotiomycetes</taxon>
        <taxon>Helotiales</taxon>
        <taxon>Drepanopezizaceae</taxon>
        <taxon>Drepanopeziza</taxon>
    </lineage>
</organism>
<dbReference type="OrthoDB" id="3560771at2759"/>
<dbReference type="AlphaFoldDB" id="K1WAX6"/>
<keyword evidence="4" id="KW-1185">Reference proteome</keyword>
<dbReference type="HOGENOM" id="CLU_1219918_0_0_1"/>
<sequence length="227" mass="24156">MAFLTSYPPFPVTGVPRLSFFTQTTTSAILTPTQTAIFHESDSSTSTSSSESWESSPTASGSPDSSKDAFLDNLDSGKKAAIGVGIGVFVLLIFLVSVWYCCGGCGFRARRRKRLQRATQVLPSVPATHLPAVLGSMQSVDIAVPRTGEAPPPVYEVAIPPQHRYVAGGATHITEEEEGIISDGKMPLSEIPFEDVVLDHPPSEGSSRSFSERHYGLGGDTTGHTNS</sequence>
<dbReference type="InParanoid" id="K1WAX6"/>
<proteinExistence type="predicted"/>
<dbReference type="RefSeq" id="XP_007295055.1">
    <property type="nucleotide sequence ID" value="XM_007294993.1"/>
</dbReference>
<feature type="region of interest" description="Disordered" evidence="1">
    <location>
        <begin position="40"/>
        <end position="66"/>
    </location>
</feature>
<evidence type="ECO:0000256" key="2">
    <source>
        <dbReference type="SAM" id="Phobius"/>
    </source>
</evidence>
<keyword evidence="2" id="KW-0472">Membrane</keyword>
<keyword evidence="2" id="KW-0812">Transmembrane</keyword>
<keyword evidence="2" id="KW-1133">Transmembrane helix</keyword>
<gene>
    <name evidence="3" type="ORF">MBM_07166</name>
</gene>